<dbReference type="InterPro" id="IPR052940">
    <property type="entry name" value="Carb_Esterase_6"/>
</dbReference>
<keyword evidence="5" id="KW-1185">Reference proteome</keyword>
<evidence type="ECO:0000313" key="4">
    <source>
        <dbReference type="EMBL" id="RAJ28055.1"/>
    </source>
</evidence>
<organism evidence="4 5">
    <name type="scientific">Gelidibacter algens</name>
    <dbReference type="NCBI Taxonomy" id="49280"/>
    <lineage>
        <taxon>Bacteria</taxon>
        <taxon>Pseudomonadati</taxon>
        <taxon>Bacteroidota</taxon>
        <taxon>Flavobacteriia</taxon>
        <taxon>Flavobacteriales</taxon>
        <taxon>Flavobacteriaceae</taxon>
        <taxon>Gelidibacter</taxon>
    </lineage>
</organism>
<dbReference type="RefSeq" id="WP_066429972.1">
    <property type="nucleotide sequence ID" value="NZ_LZRN01000002.1"/>
</dbReference>
<evidence type="ECO:0000256" key="2">
    <source>
        <dbReference type="SAM" id="SignalP"/>
    </source>
</evidence>
<name>A0A1A7R6A4_9FLAO</name>
<dbReference type="PANTHER" id="PTHR31988:SF19">
    <property type="entry name" value="9-O-ACETYL-N-ACETYLNEURAMINIC ACID DEACETYLASE-RELATED"/>
    <property type="match status" value="1"/>
</dbReference>
<dbReference type="SUPFAM" id="SSF52266">
    <property type="entry name" value="SGNH hydrolase"/>
    <property type="match status" value="1"/>
</dbReference>
<dbReference type="InterPro" id="IPR036514">
    <property type="entry name" value="SGNH_hydro_sf"/>
</dbReference>
<evidence type="ECO:0000313" key="5">
    <source>
        <dbReference type="Proteomes" id="UP000248987"/>
    </source>
</evidence>
<reference evidence="4 5" key="1">
    <citation type="submission" date="2018-06" db="EMBL/GenBank/DDBJ databases">
        <title>Genomic Encyclopedia of Archaeal and Bacterial Type Strains, Phase II (KMG-II): from individual species to whole genera.</title>
        <authorList>
            <person name="Goeker M."/>
        </authorList>
    </citation>
    <scope>NUCLEOTIDE SEQUENCE [LARGE SCALE GENOMIC DNA]</scope>
    <source>
        <strain evidence="4 5">DSM 12408</strain>
    </source>
</reference>
<keyword evidence="1" id="KW-0378">Hydrolase</keyword>
<dbReference type="PANTHER" id="PTHR31988">
    <property type="entry name" value="ESTERASE, PUTATIVE (DUF303)-RELATED"/>
    <property type="match status" value="1"/>
</dbReference>
<comment type="caution">
    <text evidence="4">The sequence shown here is derived from an EMBL/GenBank/DDBJ whole genome shotgun (WGS) entry which is preliminary data.</text>
</comment>
<dbReference type="Proteomes" id="UP000248987">
    <property type="component" value="Unassembled WGS sequence"/>
</dbReference>
<keyword evidence="2" id="KW-0732">Signal</keyword>
<dbReference type="EMBL" id="QLLQ01000001">
    <property type="protein sequence ID" value="RAJ28055.1"/>
    <property type="molecule type" value="Genomic_DNA"/>
</dbReference>
<gene>
    <name evidence="4" type="ORF">LX77_00631</name>
</gene>
<dbReference type="InterPro" id="IPR005181">
    <property type="entry name" value="SASA"/>
</dbReference>
<accession>A0A1A7R6A4</accession>
<feature type="signal peptide" evidence="2">
    <location>
        <begin position="1"/>
        <end position="18"/>
    </location>
</feature>
<feature type="chain" id="PRO_5030025651" description="Sialate O-acetylesterase domain-containing protein" evidence="2">
    <location>
        <begin position="19"/>
        <end position="273"/>
    </location>
</feature>
<proteinExistence type="predicted"/>
<dbReference type="OrthoDB" id="9795554at2"/>
<protein>
    <recommendedName>
        <fullName evidence="3">Sialate O-acetylesterase domain-containing protein</fullName>
    </recommendedName>
</protein>
<dbReference type="GO" id="GO:0016788">
    <property type="term" value="F:hydrolase activity, acting on ester bonds"/>
    <property type="evidence" value="ECO:0007669"/>
    <property type="project" value="UniProtKB-ARBA"/>
</dbReference>
<dbReference type="Gene3D" id="3.40.50.1110">
    <property type="entry name" value="SGNH hydrolase"/>
    <property type="match status" value="1"/>
</dbReference>
<dbReference type="STRING" id="49280.A9996_01040"/>
<evidence type="ECO:0000256" key="1">
    <source>
        <dbReference type="ARBA" id="ARBA00022801"/>
    </source>
</evidence>
<dbReference type="AlphaFoldDB" id="A0A1A7R6A4"/>
<feature type="domain" description="Sialate O-acetylesterase" evidence="3">
    <location>
        <begin position="44"/>
        <end position="269"/>
    </location>
</feature>
<evidence type="ECO:0000259" key="3">
    <source>
        <dbReference type="Pfam" id="PF03629"/>
    </source>
</evidence>
<sequence length="273" mass="31150">MKNLFLILSLLIPLSAFCQVQDRTFNHPDKTEYPSKMPSKEHVWIFILAGQSNMAGRAFVEPNDTISNHRILSINSKSEIILAKEPLHFYEPKMSGLDCGMAFSIEILKHIPDSISVLLIPTAVGGSAIDKWVNDSIHRNVKLFSNFKDKVELAKKYGTIKAILWHQGESDAKPLLITTYKNKLQALFKKFRNIIDNQNLPILTGNIGFFKEHDSDKKNINQQINAHAFNDPNTYLITTKNFKSVGDNSHFNSKAQRKMGKRFAKKYLKIINY</sequence>
<dbReference type="Pfam" id="PF03629">
    <property type="entry name" value="SASA"/>
    <property type="match status" value="1"/>
</dbReference>